<evidence type="ECO:0000313" key="8">
    <source>
        <dbReference type="Proteomes" id="UP000278422"/>
    </source>
</evidence>
<feature type="binding site" evidence="5">
    <location>
        <position position="241"/>
    </location>
    <ligand>
        <name>Mg(2+)</name>
        <dbReference type="ChEBI" id="CHEBI:18420"/>
    </ligand>
</feature>
<proteinExistence type="inferred from homology"/>
<dbReference type="PANTHER" id="PTHR48073">
    <property type="entry name" value="O-SUCCINYLBENZOATE SYNTHASE-RELATED"/>
    <property type="match status" value="1"/>
</dbReference>
<evidence type="ECO:0000256" key="2">
    <source>
        <dbReference type="ARBA" id="ARBA00022723"/>
    </source>
</evidence>
<dbReference type="Proteomes" id="UP000278422">
    <property type="component" value="Unassembled WGS sequence"/>
</dbReference>
<dbReference type="Pfam" id="PF13378">
    <property type="entry name" value="MR_MLE_C"/>
    <property type="match status" value="1"/>
</dbReference>
<dbReference type="UniPathway" id="UPA01057">
    <property type="reaction ID" value="UER00165"/>
</dbReference>
<comment type="caution">
    <text evidence="7">The sequence shown here is derived from an EMBL/GenBank/DDBJ whole genome shotgun (WGS) entry which is preliminary data.</text>
</comment>
<feature type="domain" description="Mandelate racemase/muconate lactonizing enzyme C-terminal" evidence="6">
    <location>
        <begin position="127"/>
        <end position="232"/>
    </location>
</feature>
<dbReference type="EC" id="4.2.1.113" evidence="5"/>
<keyword evidence="4 5" id="KW-0456">Lyase</keyword>
<organism evidence="7 8">
    <name type="scientific">Corynebacterium bovis</name>
    <dbReference type="NCBI Taxonomy" id="36808"/>
    <lineage>
        <taxon>Bacteria</taxon>
        <taxon>Bacillati</taxon>
        <taxon>Actinomycetota</taxon>
        <taxon>Actinomycetes</taxon>
        <taxon>Mycobacteriales</taxon>
        <taxon>Corynebacteriaceae</taxon>
        <taxon>Corynebacterium</taxon>
    </lineage>
</organism>
<dbReference type="InterPro" id="IPR013342">
    <property type="entry name" value="Mandelate_racemase_C"/>
</dbReference>
<comment type="cofactor">
    <cofactor evidence="5">
        <name>a divalent metal cation</name>
        <dbReference type="ChEBI" id="CHEBI:60240"/>
    </cofactor>
</comment>
<dbReference type="EMBL" id="PQNQ01000016">
    <property type="protein sequence ID" value="RRQ03669.1"/>
    <property type="molecule type" value="Genomic_DNA"/>
</dbReference>
<dbReference type="RefSeq" id="WP_125175134.1">
    <property type="nucleotide sequence ID" value="NZ_JBHYBO010000091.1"/>
</dbReference>
<dbReference type="Pfam" id="PF18374">
    <property type="entry name" value="Enolase_like_N"/>
    <property type="match status" value="1"/>
</dbReference>
<keyword evidence="3 5" id="KW-0460">Magnesium</keyword>
<name>A0A3R8QJX4_9CORY</name>
<accession>A0A3R8QJX4</accession>
<evidence type="ECO:0000256" key="1">
    <source>
        <dbReference type="ARBA" id="ARBA00022428"/>
    </source>
</evidence>
<comment type="pathway">
    <text evidence="5">Quinol/quinone metabolism; menaquinone biosynthesis.</text>
</comment>
<comment type="function">
    <text evidence="5">Converts 2-succinyl-6-hydroxy-2,4-cyclohexadiene-1-carboxylate (SHCHC) to 2-succinylbenzoate (OSB).</text>
</comment>
<keyword evidence="1 5" id="KW-0474">Menaquinone biosynthesis</keyword>
<dbReference type="InterPro" id="IPR029017">
    <property type="entry name" value="Enolase-like_N"/>
</dbReference>
<dbReference type="Gene3D" id="3.20.20.120">
    <property type="entry name" value="Enolase-like C-terminal domain"/>
    <property type="match status" value="1"/>
</dbReference>
<evidence type="ECO:0000256" key="5">
    <source>
        <dbReference type="HAMAP-Rule" id="MF_00470"/>
    </source>
</evidence>
<dbReference type="UniPathway" id="UPA00079"/>
<gene>
    <name evidence="5" type="primary">menC</name>
    <name evidence="7" type="ORF">CXF42_06560</name>
</gene>
<dbReference type="InterPro" id="IPR010196">
    <property type="entry name" value="OSB_synthase_MenC1"/>
</dbReference>
<evidence type="ECO:0000256" key="3">
    <source>
        <dbReference type="ARBA" id="ARBA00022842"/>
    </source>
</evidence>
<feature type="active site" description="Proton donor" evidence="5">
    <location>
        <position position="146"/>
    </location>
</feature>
<dbReference type="InterPro" id="IPR036849">
    <property type="entry name" value="Enolase-like_C_sf"/>
</dbReference>
<evidence type="ECO:0000259" key="6">
    <source>
        <dbReference type="SMART" id="SM00922"/>
    </source>
</evidence>
<dbReference type="SFLD" id="SFLDF00009">
    <property type="entry name" value="o-succinylbenzoate_synthase"/>
    <property type="match status" value="1"/>
</dbReference>
<dbReference type="AlphaFoldDB" id="A0A3R8QJX4"/>
<evidence type="ECO:0000313" key="7">
    <source>
        <dbReference type="EMBL" id="RRQ03669.1"/>
    </source>
</evidence>
<dbReference type="SFLD" id="SFLDS00001">
    <property type="entry name" value="Enolase"/>
    <property type="match status" value="1"/>
</dbReference>
<feature type="binding site" evidence="5">
    <location>
        <position position="186"/>
    </location>
    <ligand>
        <name>Mg(2+)</name>
        <dbReference type="ChEBI" id="CHEBI:18420"/>
    </ligand>
</feature>
<dbReference type="SUPFAM" id="SSF51604">
    <property type="entry name" value="Enolase C-terminal domain-like"/>
    <property type="match status" value="1"/>
</dbReference>
<comment type="similarity">
    <text evidence="5">Belongs to the mandelate racemase/muconate lactonizing enzyme family. MenC type 1 subfamily.</text>
</comment>
<keyword evidence="8" id="KW-1185">Reference proteome</keyword>
<protein>
    <recommendedName>
        <fullName evidence="5">o-succinylbenzoate synthase</fullName>
        <shortName evidence="5">OSB synthase</shortName>
        <shortName evidence="5">OSBS</shortName>
        <ecNumber evidence="5">4.2.1.113</ecNumber>
    </recommendedName>
    <alternativeName>
        <fullName evidence="5">4-(2'-carboxyphenyl)-4-oxybutyric acid synthase</fullName>
    </alternativeName>
    <alternativeName>
        <fullName evidence="5">o-succinylbenzoic acid synthase</fullName>
    </alternativeName>
</protein>
<dbReference type="SMART" id="SM00922">
    <property type="entry name" value="MR_MLE"/>
    <property type="match status" value="1"/>
</dbReference>
<sequence>MPKPHAESLCERAHVVRLPLRVRFRGVETREVVLIDAPRGWVEWSPFPEYDDAEAARWLRCAVGMGWGGPAVGAGSTGGGAQYLRDAGTPEPITAPVSPLSVLGAAPGRRWVEVNATVPAVDVAADPEAVPRLLERYPGCRTVKVKVAERGQTLDDDVARVNAVRSVMEEAVRRGVIDGHPRVRVDANGGWTVDEALAAAEALTQTGPVDYLEQPCRTAAELAEVRRGLMRRGLFVRVAADELIRRAEDPLAVVRAGACDVAVVKAAPLGGVDRVLEVAEEVAAYGVAVTVSSALESAVGIGAGLAAAAGIPERIDDDGMVVPPQAAGLATGSLFAEDVCAPRPIVDGRLEAVAVAPDADRLESLAVDGATRDRWFDRLRRAHAHL</sequence>
<comment type="pathway">
    <text evidence="5">Quinol/quinone metabolism; 1,4-dihydroxy-2-naphthoate biosynthesis; 1,4-dihydroxy-2-naphthoate from chorismate: step 4/7.</text>
</comment>
<dbReference type="GO" id="GO:0043748">
    <property type="term" value="F:O-succinylbenzoate synthase activity"/>
    <property type="evidence" value="ECO:0007669"/>
    <property type="project" value="UniProtKB-EC"/>
</dbReference>
<dbReference type="CDD" id="cd03320">
    <property type="entry name" value="OSBS"/>
    <property type="match status" value="1"/>
</dbReference>
<evidence type="ECO:0000256" key="4">
    <source>
        <dbReference type="ARBA" id="ARBA00023239"/>
    </source>
</evidence>
<dbReference type="GO" id="GO:0009234">
    <property type="term" value="P:menaquinone biosynthetic process"/>
    <property type="evidence" value="ECO:0007669"/>
    <property type="project" value="UniProtKB-UniRule"/>
</dbReference>
<dbReference type="Gene3D" id="3.30.390.10">
    <property type="entry name" value="Enolase-like, N-terminal domain"/>
    <property type="match status" value="1"/>
</dbReference>
<keyword evidence="2 5" id="KW-0479">Metal-binding</keyword>
<dbReference type="HAMAP" id="MF_00470">
    <property type="entry name" value="MenC_1"/>
    <property type="match status" value="1"/>
</dbReference>
<reference evidence="7 8" key="1">
    <citation type="submission" date="2018-01" db="EMBL/GenBank/DDBJ databases">
        <title>Twenty Corynebacterium bovis Genomes.</title>
        <authorList>
            <person name="Gulvik C.A."/>
        </authorList>
    </citation>
    <scope>NUCLEOTIDE SEQUENCE [LARGE SCALE GENOMIC DNA]</scope>
    <source>
        <strain evidence="7 8">16-2004</strain>
    </source>
</reference>
<dbReference type="PANTHER" id="PTHR48073:SF2">
    <property type="entry name" value="O-SUCCINYLBENZOATE SYNTHASE"/>
    <property type="match status" value="1"/>
</dbReference>
<dbReference type="InterPro" id="IPR029065">
    <property type="entry name" value="Enolase_C-like"/>
</dbReference>
<feature type="active site" description="Proton acceptor" evidence="5">
    <location>
        <position position="265"/>
    </location>
</feature>
<feature type="binding site" evidence="5">
    <location>
        <position position="213"/>
    </location>
    <ligand>
        <name>Mg(2+)</name>
        <dbReference type="ChEBI" id="CHEBI:18420"/>
    </ligand>
</feature>
<dbReference type="NCBIfam" id="NF002782">
    <property type="entry name" value="PRK02901.1"/>
    <property type="match status" value="1"/>
</dbReference>
<comment type="catalytic activity">
    <reaction evidence="5">
        <text>(1R,6R)-6-hydroxy-2-succinyl-cyclohexa-2,4-diene-1-carboxylate = 2-succinylbenzoate + H2O</text>
        <dbReference type="Rhea" id="RHEA:10196"/>
        <dbReference type="ChEBI" id="CHEBI:15377"/>
        <dbReference type="ChEBI" id="CHEBI:18325"/>
        <dbReference type="ChEBI" id="CHEBI:58689"/>
        <dbReference type="EC" id="4.2.1.113"/>
    </reaction>
</comment>
<dbReference type="GO" id="GO:0000287">
    <property type="term" value="F:magnesium ion binding"/>
    <property type="evidence" value="ECO:0007669"/>
    <property type="project" value="UniProtKB-UniRule"/>
</dbReference>
<dbReference type="SFLD" id="SFLDG00180">
    <property type="entry name" value="muconate_cycloisomerase"/>
    <property type="match status" value="1"/>
</dbReference>